<dbReference type="InterPro" id="IPR013496">
    <property type="entry name" value="CHP02680"/>
</dbReference>
<feature type="region of interest" description="Disordered" evidence="6">
    <location>
        <begin position="393"/>
        <end position="417"/>
    </location>
</feature>
<dbReference type="NCBIfam" id="TIGR02680">
    <property type="entry name" value="TIGR02680 family protein"/>
    <property type="match status" value="1"/>
</dbReference>
<dbReference type="InterPro" id="IPR047149">
    <property type="entry name" value="KIF11-like"/>
</dbReference>
<feature type="region of interest" description="Disordered" evidence="6">
    <location>
        <begin position="607"/>
        <end position="627"/>
    </location>
</feature>
<accession>A0A7K0DUQ5</accession>
<evidence type="ECO:0000256" key="2">
    <source>
        <dbReference type="ARBA" id="ARBA00022490"/>
    </source>
</evidence>
<comment type="caution">
    <text evidence="7">The sequence shown here is derived from an EMBL/GenBank/DDBJ whole genome shotgun (WGS) entry which is preliminary data.</text>
</comment>
<comment type="subcellular location">
    <subcellularLocation>
        <location evidence="1">Cytoplasm</location>
        <location evidence="1">Cytoskeleton</location>
    </subcellularLocation>
</comment>
<evidence type="ECO:0000313" key="8">
    <source>
        <dbReference type="Proteomes" id="UP000431401"/>
    </source>
</evidence>
<evidence type="ECO:0000256" key="1">
    <source>
        <dbReference type="ARBA" id="ARBA00004245"/>
    </source>
</evidence>
<dbReference type="PANTHER" id="PTHR47970:SF12">
    <property type="entry name" value="KINESIN FAMILY MEMBER 11"/>
    <property type="match status" value="1"/>
</dbReference>
<protein>
    <recommendedName>
        <fullName evidence="9">TIGR02680 family protein</fullName>
    </recommendedName>
</protein>
<feature type="compositionally biased region" description="Basic and acidic residues" evidence="6">
    <location>
        <begin position="394"/>
        <end position="409"/>
    </location>
</feature>
<feature type="coiled-coil region" evidence="5">
    <location>
        <begin position="951"/>
        <end position="1013"/>
    </location>
</feature>
<gene>
    <name evidence="7" type="ORF">NRB56_50660</name>
</gene>
<evidence type="ECO:0000256" key="3">
    <source>
        <dbReference type="ARBA" id="ARBA00023175"/>
    </source>
</evidence>
<keyword evidence="5" id="KW-0175">Coiled coil</keyword>
<dbReference type="GO" id="GO:0072686">
    <property type="term" value="C:mitotic spindle"/>
    <property type="evidence" value="ECO:0007669"/>
    <property type="project" value="TreeGrafter"/>
</dbReference>
<evidence type="ECO:0000313" key="7">
    <source>
        <dbReference type="EMBL" id="MQY29476.1"/>
    </source>
</evidence>
<dbReference type="GO" id="GO:0008574">
    <property type="term" value="F:plus-end-directed microtubule motor activity"/>
    <property type="evidence" value="ECO:0007669"/>
    <property type="project" value="TreeGrafter"/>
</dbReference>
<keyword evidence="4" id="KW-0206">Cytoskeleton</keyword>
<dbReference type="GO" id="GO:0005876">
    <property type="term" value="C:spindle microtubule"/>
    <property type="evidence" value="ECO:0007669"/>
    <property type="project" value="TreeGrafter"/>
</dbReference>
<evidence type="ECO:0008006" key="9">
    <source>
        <dbReference type="Google" id="ProtNLM"/>
    </source>
</evidence>
<keyword evidence="2" id="KW-0963">Cytoplasm</keyword>
<sequence>MTGTLDRAGLQDEAAWLWAAQNGGLPAPARTRWQPLRVGIANLWEYDDAEFWFADGRLVLRGGNGAGKTKVLELTTLMLLRGEIAPSVLDPFGSQHRTMRFNLLPTGDGDDPRPPADAGLGYAWVEFGRRDDDGTEHFFTCGLGASARAGTGSTPVSTWHFVTRLRLGPDFRLIGDGRAIEQKDLKKLDGITMPPSAAAYRARLADELFGLAPESYDNLTELLKQLRKPKLGERLNPASLAATLRDALPPLATHEVDQLADGWEHLEQLRSAMQRTEDAATAIAAFVRSGWRPWTRVVLRRRADEMAGATTQLDRTTADKKTAEGQVERARAELDSTRTVLVQVKSAHTDADAALQELLESQAYQDAVTAAGRVESLRRESAALRSQMTVIASREQRERDAERKARDRATAAQDETVRAGAEVDSVAQLLTGTADGAGLAGALARHLPGRDADALHGEYHSRTERFEQLRKLDRQQAEERRRADRSAQAVESAAAVLHEATAAEDRAGNEVRQAAETLTEQVRAWAAEASVAVCAGELPGRWYDLIADMTVIDDEGTSPAQPPSVTEAMRAHIAVFRKTWTERAEAIRLERAPVATDRAAVAARLETARRSTESEPPEPVSWQRRHRPALTESRGAPLWRLVNPAASLDVSALSVLEAALAGSGLLDAWISPDGSIDFASTDIVVPIGDPAAGPNLSSVLEPVSAGGVSAGVVARILAGFGWRERADAAADGDWYAADGSWRLGGLTGRSAARTPAAYLGAAARAAARARLIAQLESEVAELDRRIEELDEQLGAANTALARLDMEARTVPLAGERTVFDAVSRWAERCRSRLAHTAALTTAESIHNTDLSRLDNARAAFADYAGTHGFRLTDLDVQQHALTGFGNHLTDYRHALDKLRWLEDALADVLAAHQDRLDALRAVQAERDAAATRLRQSEVRLGTAEQSLGTGARQQLDRKKDLEQQRASLAEQIESHSEHLIKAQSAQLTAENVLESHEQRRAEAEQRRDAAMTALWEAVDAGLARTLELELPQRRVVQSARELAAAIRRTIEVKAEEADQSRAWGACVQKLEELRQALLPSQDARVLDEDDTLPRVEIHSDAAHGFELPPDAADTLAELVRGQRESYDAEQQRVLATLLGSTFIEHLKDRLDYTTRTFANINTHLVSHPTRQGHAVRVVCEADPSDPDAEAVVGALGQGYAELSPERQEMVREFLSRKIDQARSDAAAEGVADWKQQLTRALDYRGWLKITLQYRPGSTSRWSLFDAARHGAKSGGEKVVLLSQPLFAAAVVAYDAAVAHAPRWVWLDEAMTGVDTQIKASFMGLTVDFELDIMLTAHDEWCNYETVPAVAVYDLARERHLPGVDVLPYLWCGGTLTTLDVERLGFVAGAVAPDEGLFGLGDE</sequence>
<dbReference type="EMBL" id="WEGI01000011">
    <property type="protein sequence ID" value="MQY29476.1"/>
    <property type="molecule type" value="Genomic_DNA"/>
</dbReference>
<evidence type="ECO:0000256" key="5">
    <source>
        <dbReference type="SAM" id="Coils"/>
    </source>
</evidence>
<organism evidence="7 8">
    <name type="scientific">Nocardia aurantia</name>
    <dbReference type="NCBI Taxonomy" id="2585199"/>
    <lineage>
        <taxon>Bacteria</taxon>
        <taxon>Bacillati</taxon>
        <taxon>Actinomycetota</taxon>
        <taxon>Actinomycetes</taxon>
        <taxon>Mycobacteriales</taxon>
        <taxon>Nocardiaceae</taxon>
        <taxon>Nocardia</taxon>
    </lineage>
</organism>
<reference evidence="7 8" key="1">
    <citation type="submission" date="2019-10" db="EMBL/GenBank/DDBJ databases">
        <title>Nocardia macrotermitis sp. nov. and Nocardia aurantia sp. nov., isolated from the gut of fungus growing-termite Macrotermes natalensis.</title>
        <authorList>
            <person name="Benndorf R."/>
            <person name="Schwitalla J."/>
            <person name="Martin K."/>
            <person name="De Beer W."/>
            <person name="Kaster A.-K."/>
            <person name="Vollmers J."/>
            <person name="Poulsen M."/>
            <person name="Beemelmanns C."/>
        </authorList>
    </citation>
    <scope>NUCLEOTIDE SEQUENCE [LARGE SCALE GENOMIC DNA]</scope>
    <source>
        <strain evidence="7 8">RB56</strain>
    </source>
</reference>
<dbReference type="GO" id="GO:0051231">
    <property type="term" value="P:spindle elongation"/>
    <property type="evidence" value="ECO:0007669"/>
    <property type="project" value="TreeGrafter"/>
</dbReference>
<proteinExistence type="predicted"/>
<evidence type="ECO:0000256" key="6">
    <source>
        <dbReference type="SAM" id="MobiDB-lite"/>
    </source>
</evidence>
<name>A0A7K0DUQ5_9NOCA</name>
<feature type="coiled-coil region" evidence="5">
    <location>
        <begin position="765"/>
        <end position="806"/>
    </location>
</feature>
<dbReference type="Pfam" id="PF13558">
    <property type="entry name" value="SbcC_Walker_B"/>
    <property type="match status" value="1"/>
</dbReference>
<feature type="coiled-coil region" evidence="5">
    <location>
        <begin position="313"/>
        <end position="340"/>
    </location>
</feature>
<keyword evidence="8" id="KW-1185">Reference proteome</keyword>
<dbReference type="RefSeq" id="WP_319943500.1">
    <property type="nucleotide sequence ID" value="NZ_WEGI01000011.1"/>
</dbReference>
<dbReference type="PANTHER" id="PTHR47970">
    <property type="entry name" value="KINESIN-LIKE PROTEIN KIF11"/>
    <property type="match status" value="1"/>
</dbReference>
<keyword evidence="3" id="KW-0505">Motor protein</keyword>
<dbReference type="Proteomes" id="UP000431401">
    <property type="component" value="Unassembled WGS sequence"/>
</dbReference>
<evidence type="ECO:0000256" key="4">
    <source>
        <dbReference type="ARBA" id="ARBA00023212"/>
    </source>
</evidence>